<dbReference type="Proteomes" id="UP000076078">
    <property type="component" value="Unassembled WGS sequence"/>
</dbReference>
<feature type="region of interest" description="Disordered" evidence="4">
    <location>
        <begin position="1"/>
        <end position="55"/>
    </location>
</feature>
<comment type="caution">
    <text evidence="6">The sequence shown here is derived from an EMBL/GenBank/DDBJ whole genome shotgun (WGS) entry which is preliminary data.</text>
</comment>
<dbReference type="PANTHER" id="PTHR12214:SF0">
    <property type="entry name" value="LD29489P"/>
    <property type="match status" value="1"/>
</dbReference>
<dbReference type="GO" id="GO:0005634">
    <property type="term" value="C:nucleus"/>
    <property type="evidence" value="ECO:0007669"/>
    <property type="project" value="UniProtKB-SubCell"/>
</dbReference>
<dbReference type="STRING" id="361077.A0A152A583"/>
<proteinExistence type="inferred from homology"/>
<accession>A0A152A583</accession>
<name>A0A152A583_TIELA</name>
<dbReference type="Pfam" id="PF07842">
    <property type="entry name" value="GCFC"/>
    <property type="match status" value="1"/>
</dbReference>
<reference evidence="6 7" key="1">
    <citation type="submission" date="2015-12" db="EMBL/GenBank/DDBJ databases">
        <title>Dictyostelia acquired genes for synthesis and detection of signals that induce cell-type specialization by lateral gene transfer from prokaryotes.</title>
        <authorList>
            <person name="Gloeckner G."/>
            <person name="Schaap P."/>
        </authorList>
    </citation>
    <scope>NUCLEOTIDE SEQUENCE [LARGE SCALE GENOMIC DNA]</scope>
    <source>
        <strain evidence="6 7">TK</strain>
    </source>
</reference>
<keyword evidence="3" id="KW-0539">Nucleus</keyword>
<feature type="region of interest" description="Disordered" evidence="4">
    <location>
        <begin position="155"/>
        <end position="214"/>
    </location>
</feature>
<comment type="similarity">
    <text evidence="2">Belongs to the GCF family.</text>
</comment>
<comment type="subcellular location">
    <subcellularLocation>
        <location evidence="1">Nucleus</location>
    </subcellularLocation>
</comment>
<keyword evidence="6" id="KW-0238">DNA-binding</keyword>
<dbReference type="EMBL" id="LODT01000009">
    <property type="protein sequence ID" value="KYR01402.1"/>
    <property type="molecule type" value="Genomic_DNA"/>
</dbReference>
<dbReference type="InterPro" id="IPR022783">
    <property type="entry name" value="GCFC_dom"/>
</dbReference>
<dbReference type="GO" id="GO:0003677">
    <property type="term" value="F:DNA binding"/>
    <property type="evidence" value="ECO:0007669"/>
    <property type="project" value="UniProtKB-KW"/>
</dbReference>
<keyword evidence="7" id="KW-1185">Reference proteome</keyword>
<evidence type="ECO:0000256" key="3">
    <source>
        <dbReference type="ARBA" id="ARBA00023242"/>
    </source>
</evidence>
<feature type="compositionally biased region" description="Basic residues" evidence="4">
    <location>
        <begin position="1"/>
        <end position="12"/>
    </location>
</feature>
<dbReference type="OMA" id="MKNICLW"/>
<feature type="domain" description="GCF C-terminal" evidence="5">
    <location>
        <begin position="506"/>
        <end position="609"/>
    </location>
</feature>
<dbReference type="OrthoDB" id="429427at2759"/>
<gene>
    <name evidence="6" type="ORF">DLAC_01992</name>
</gene>
<dbReference type="AlphaFoldDB" id="A0A152A583"/>
<evidence type="ECO:0000256" key="2">
    <source>
        <dbReference type="ARBA" id="ARBA00010801"/>
    </source>
</evidence>
<evidence type="ECO:0000313" key="6">
    <source>
        <dbReference type="EMBL" id="KYR01402.1"/>
    </source>
</evidence>
<dbReference type="InParanoid" id="A0A152A583"/>
<dbReference type="InterPro" id="IPR012890">
    <property type="entry name" value="GCFC2-like"/>
</dbReference>
<protein>
    <submittedName>
        <fullName evidence="6">GC-rich sequence DNA-binding factor-like protein</fullName>
    </submittedName>
</protein>
<organism evidence="6 7">
    <name type="scientific">Tieghemostelium lacteum</name>
    <name type="common">Slime mold</name>
    <name type="synonym">Dictyostelium lacteum</name>
    <dbReference type="NCBI Taxonomy" id="361077"/>
    <lineage>
        <taxon>Eukaryota</taxon>
        <taxon>Amoebozoa</taxon>
        <taxon>Evosea</taxon>
        <taxon>Eumycetozoa</taxon>
        <taxon>Dictyostelia</taxon>
        <taxon>Dictyosteliales</taxon>
        <taxon>Raperosteliaceae</taxon>
        <taxon>Tieghemostelium</taxon>
    </lineage>
</organism>
<feature type="compositionally biased region" description="Low complexity" evidence="4">
    <location>
        <begin position="43"/>
        <end position="55"/>
    </location>
</feature>
<evidence type="ECO:0000256" key="4">
    <source>
        <dbReference type="SAM" id="MobiDB-lite"/>
    </source>
</evidence>
<dbReference type="GO" id="GO:0000398">
    <property type="term" value="P:mRNA splicing, via spliceosome"/>
    <property type="evidence" value="ECO:0007669"/>
    <property type="project" value="InterPro"/>
</dbReference>
<evidence type="ECO:0000256" key="1">
    <source>
        <dbReference type="ARBA" id="ARBA00004123"/>
    </source>
</evidence>
<dbReference type="PANTHER" id="PTHR12214">
    <property type="entry name" value="GC-RICH SEQUENCE DNA-BINDING FACTOR"/>
    <property type="match status" value="1"/>
</dbReference>
<evidence type="ECO:0000313" key="7">
    <source>
        <dbReference type="Proteomes" id="UP000076078"/>
    </source>
</evidence>
<sequence>MFVNTKKRQIRKKTNENEVTESISNSAADEDVNSKPSVKRKSNTNTNKNKLTFSSKSSTPVRISYFNDDNGTEDIQQFMSIANTDDSSLSKFKEEPKVDYSNTSVYTNEYLKSLKEQQPSKRPIINNRDVDVDMTDRDYSLKGDVDMDDVSIPNENQIKLAKEKRQRQREGKWQHNDTMNEDDGFVPLSSKEISNQSRLVRESNDDEDDEQDFNYNQSNIIKTTIAPSNIDTSTIEEKEDDEIRNWIQNQMKKGGSGGDSERSRYTQPEIDKKRSVEKELLNQYTVSSIETSYIEDLFKEFEQVRISWSDSVNSQKLELSQKENLYSDIQLSLLELESVDLKLKDQYIYYDEIKSYFDDLNDCLIDKLPLIENIETKILELDSQHAALLKKQKSDEISDCYFEIESREQINKNGDGMSALVENDEDEFGRSRNHYQESLKKSRMKLAVNYKQSVGFGDFDLMNSDAEVLYDQNSEKDYQVNRKDLIGQLQMLFDNVDQNYHEIGLIRDRFLHWKSKDLESYKKAQIPLILPKVFSTFINIQLLNWNPLIDKGFDHLGWYQDLLNYTSDNEQDCDFNLIPTLIRKLVLPKIEYHIKNHYNPLSRRHNKSLQELFEELKIYYNDQEKEQILQPLYQVTLHVMKSDDTILLPLLFNPESQEFFSFVDKIMNRTIKYLEILFSWCGTSTIDHWKILEMVSNQIIGNKITPFLIVLLTCNLEKTLGYYKLFIDTIYNQLLNHNLSKLHNMLSSFDKFVEFKNFISYRVNKVLENASTVPNLTMLNDKVDSIQKTLNALTKK</sequence>
<feature type="compositionally biased region" description="Basic and acidic residues" evidence="4">
    <location>
        <begin position="160"/>
        <end position="175"/>
    </location>
</feature>
<evidence type="ECO:0000259" key="5">
    <source>
        <dbReference type="Pfam" id="PF07842"/>
    </source>
</evidence>